<sequence>MLGINFKKAIQKIICGIGDCQITAFTAKINIYVNNTKYVTEADFSPQQETLLLGRQGFFNLFKTVTFDENEKFTYLETGG</sequence>
<proteinExistence type="predicted"/>
<reference evidence="1 2" key="1">
    <citation type="journal article" date="2015" name="Nature">
        <title>rRNA introns, odd ribosomes, and small enigmatic genomes across a large radiation of phyla.</title>
        <authorList>
            <person name="Brown C.T."/>
            <person name="Hug L.A."/>
            <person name="Thomas B.C."/>
            <person name="Sharon I."/>
            <person name="Castelle C.J."/>
            <person name="Singh A."/>
            <person name="Wilkins M.J."/>
            <person name="Williams K.H."/>
            <person name="Banfield J.F."/>
        </authorList>
    </citation>
    <scope>NUCLEOTIDE SEQUENCE [LARGE SCALE GENOMIC DNA]</scope>
</reference>
<protein>
    <submittedName>
        <fullName evidence="1">Uncharacterized protein</fullName>
    </submittedName>
</protein>
<accession>A0A0G0WMJ3</accession>
<evidence type="ECO:0000313" key="2">
    <source>
        <dbReference type="Proteomes" id="UP000034753"/>
    </source>
</evidence>
<dbReference type="EMBL" id="LCBN01000011">
    <property type="protein sequence ID" value="KKS13974.1"/>
    <property type="molecule type" value="Genomic_DNA"/>
</dbReference>
<dbReference type="Proteomes" id="UP000034753">
    <property type="component" value="Unassembled WGS sequence"/>
</dbReference>
<organism evidence="1 2">
    <name type="scientific">Candidatus Daviesbacteria bacterium GW2011_GWB1_41_5</name>
    <dbReference type="NCBI Taxonomy" id="1618429"/>
    <lineage>
        <taxon>Bacteria</taxon>
        <taxon>Candidatus Daviesiibacteriota</taxon>
    </lineage>
</organism>
<gene>
    <name evidence="1" type="ORF">UU67_C0011G0013</name>
</gene>
<comment type="caution">
    <text evidence="1">The sequence shown here is derived from an EMBL/GenBank/DDBJ whole genome shotgun (WGS) entry which is preliminary data.</text>
</comment>
<name>A0A0G0WMJ3_9BACT</name>
<evidence type="ECO:0000313" key="1">
    <source>
        <dbReference type="EMBL" id="KKS13974.1"/>
    </source>
</evidence>
<dbReference type="AlphaFoldDB" id="A0A0G0WMJ3"/>